<gene>
    <name evidence="2" type="ORF">BZ3500_MVSOF-1268-A1-R1_CHR11-1G03322</name>
    <name evidence="1" type="ORF">BZ3500_MVSOF-1268-A1-R1_CHR11-2G03327</name>
</gene>
<name>A0A2X0KSE6_9BASI</name>
<sequence length="80" mass="8766">MAIGAPFHHAVAMCLLIGKDLTGKHTRKRGHDQLGVSGSDGEITRRSVSNVLQCNSSFRSTASFFRSGWNLLIAQWNLLP</sequence>
<reference evidence="1" key="1">
    <citation type="submission" date="2016-10" db="EMBL/GenBank/DDBJ databases">
        <authorList>
            <person name="Cai Z."/>
        </authorList>
    </citation>
    <scope>NUCLEOTIDE SEQUENCE [LARGE SCALE GENOMIC DNA]</scope>
</reference>
<dbReference type="AlphaFoldDB" id="A0A2X0KSE6"/>
<keyword evidence="3" id="KW-1185">Reference proteome</keyword>
<reference evidence="3" key="2">
    <citation type="submission" date="2016-10" db="EMBL/GenBank/DDBJ databases">
        <authorList>
            <person name="Jeantristanb JTB J.-T."/>
            <person name="Ricardo R."/>
        </authorList>
    </citation>
    <scope>NUCLEOTIDE SEQUENCE [LARGE SCALE GENOMIC DNA]</scope>
</reference>
<proteinExistence type="predicted"/>
<evidence type="ECO:0000313" key="1">
    <source>
        <dbReference type="EMBL" id="SCZ95168.1"/>
    </source>
</evidence>
<evidence type="ECO:0000313" key="2">
    <source>
        <dbReference type="EMBL" id="SDA03957.1"/>
    </source>
</evidence>
<dbReference type="EMBL" id="FMWP01000061">
    <property type="protein sequence ID" value="SCZ95168.1"/>
    <property type="molecule type" value="Genomic_DNA"/>
</dbReference>
<dbReference type="EMBL" id="FMWP01000138">
    <property type="protein sequence ID" value="SDA03957.1"/>
    <property type="molecule type" value="Genomic_DNA"/>
</dbReference>
<dbReference type="Proteomes" id="UP000249723">
    <property type="component" value="Unassembled WGS sequence"/>
</dbReference>
<accession>A0A2X0KSE6</accession>
<protein>
    <submittedName>
        <fullName evidence="2">BZ3500_MvSof-1268-A1-R1_Chr11-1g03322 protein</fullName>
    </submittedName>
    <submittedName>
        <fullName evidence="1">BZ3500_MvSof-1268-A1-R1_Chr11-2g03327 protein</fullName>
    </submittedName>
</protein>
<organism evidence="1 3">
    <name type="scientific">Microbotryum saponariae</name>
    <dbReference type="NCBI Taxonomy" id="289078"/>
    <lineage>
        <taxon>Eukaryota</taxon>
        <taxon>Fungi</taxon>
        <taxon>Dikarya</taxon>
        <taxon>Basidiomycota</taxon>
        <taxon>Pucciniomycotina</taxon>
        <taxon>Microbotryomycetes</taxon>
        <taxon>Microbotryales</taxon>
        <taxon>Microbotryaceae</taxon>
        <taxon>Microbotryum</taxon>
    </lineage>
</organism>
<evidence type="ECO:0000313" key="3">
    <source>
        <dbReference type="Proteomes" id="UP000249723"/>
    </source>
</evidence>